<dbReference type="GO" id="GO:0005739">
    <property type="term" value="C:mitochondrion"/>
    <property type="evidence" value="ECO:0007669"/>
    <property type="project" value="TreeGrafter"/>
</dbReference>
<gene>
    <name evidence="3" type="ORF">BDV98DRAFT_498494</name>
</gene>
<name>A0A5C3R0X2_9AGAR</name>
<evidence type="ECO:0000313" key="3">
    <source>
        <dbReference type="EMBL" id="TFL06431.1"/>
    </source>
</evidence>
<evidence type="ECO:0000256" key="1">
    <source>
        <dbReference type="SAM" id="MobiDB-lite"/>
    </source>
</evidence>
<accession>A0A5C3R0X2</accession>
<dbReference type="PROSITE" id="PS50206">
    <property type="entry name" value="RHODANESE_3"/>
    <property type="match status" value="1"/>
</dbReference>
<evidence type="ECO:0000313" key="4">
    <source>
        <dbReference type="Proteomes" id="UP000305067"/>
    </source>
</evidence>
<dbReference type="InterPro" id="IPR001763">
    <property type="entry name" value="Rhodanese-like_dom"/>
</dbReference>
<dbReference type="STRING" id="1884261.A0A5C3R0X2"/>
<proteinExistence type="predicted"/>
<dbReference type="GO" id="GO:0004792">
    <property type="term" value="F:thiosulfate-cyanide sulfurtransferase activity"/>
    <property type="evidence" value="ECO:0007669"/>
    <property type="project" value="TreeGrafter"/>
</dbReference>
<dbReference type="EMBL" id="ML178815">
    <property type="protein sequence ID" value="TFL06431.1"/>
    <property type="molecule type" value="Genomic_DNA"/>
</dbReference>
<evidence type="ECO:0000259" key="2">
    <source>
        <dbReference type="PROSITE" id="PS50206"/>
    </source>
</evidence>
<dbReference type="PANTHER" id="PTHR44086">
    <property type="entry name" value="THIOSULFATE SULFURTRANSFERASE RDL2, MITOCHONDRIAL-RELATED"/>
    <property type="match status" value="1"/>
</dbReference>
<dbReference type="InterPro" id="IPR036873">
    <property type="entry name" value="Rhodanese-like_dom_sf"/>
</dbReference>
<dbReference type="OrthoDB" id="566238at2759"/>
<feature type="region of interest" description="Disordered" evidence="1">
    <location>
        <begin position="1"/>
        <end position="24"/>
    </location>
</feature>
<dbReference type="Gene3D" id="3.40.250.10">
    <property type="entry name" value="Rhodanese-like domain"/>
    <property type="match status" value="1"/>
</dbReference>
<dbReference type="CDD" id="cd01519">
    <property type="entry name" value="RHOD_HSP67B2"/>
    <property type="match status" value="1"/>
</dbReference>
<dbReference type="SMART" id="SM00450">
    <property type="entry name" value="RHOD"/>
    <property type="match status" value="1"/>
</dbReference>
<keyword evidence="4" id="KW-1185">Reference proteome</keyword>
<feature type="domain" description="Rhodanese" evidence="2">
    <location>
        <begin position="38"/>
        <end position="135"/>
    </location>
</feature>
<protein>
    <submittedName>
        <fullName evidence="3">Rhodanese-like domain-containing protein</fullName>
    </submittedName>
</protein>
<organism evidence="3 4">
    <name type="scientific">Pterulicium gracile</name>
    <dbReference type="NCBI Taxonomy" id="1884261"/>
    <lineage>
        <taxon>Eukaryota</taxon>
        <taxon>Fungi</taxon>
        <taxon>Dikarya</taxon>
        <taxon>Basidiomycota</taxon>
        <taxon>Agaricomycotina</taxon>
        <taxon>Agaricomycetes</taxon>
        <taxon>Agaricomycetidae</taxon>
        <taxon>Agaricales</taxon>
        <taxon>Pleurotineae</taxon>
        <taxon>Pterulaceae</taxon>
        <taxon>Pterulicium</taxon>
    </lineage>
</organism>
<dbReference type="PANTHER" id="PTHR44086:SF10">
    <property type="entry name" value="THIOSULFATE SULFURTRANSFERASE_RHODANESE-LIKE DOMAIN-CONTAINING PROTEIN 3"/>
    <property type="match status" value="1"/>
</dbReference>
<dbReference type="AlphaFoldDB" id="A0A5C3R0X2"/>
<feature type="compositionally biased region" description="Polar residues" evidence="1">
    <location>
        <begin position="1"/>
        <end position="15"/>
    </location>
</feature>
<dbReference type="Pfam" id="PF00581">
    <property type="entry name" value="Rhodanese"/>
    <property type="match status" value="1"/>
</dbReference>
<dbReference type="SUPFAM" id="SSF52821">
    <property type="entry name" value="Rhodanese/Cell cycle control phosphatase"/>
    <property type="match status" value="1"/>
</dbReference>
<dbReference type="Proteomes" id="UP000305067">
    <property type="component" value="Unassembled WGS sequence"/>
</dbReference>
<reference evidence="3 4" key="1">
    <citation type="journal article" date="2019" name="Nat. Ecol. Evol.">
        <title>Megaphylogeny resolves global patterns of mushroom evolution.</title>
        <authorList>
            <person name="Varga T."/>
            <person name="Krizsan K."/>
            <person name="Foldi C."/>
            <person name="Dima B."/>
            <person name="Sanchez-Garcia M."/>
            <person name="Sanchez-Ramirez S."/>
            <person name="Szollosi G.J."/>
            <person name="Szarkandi J.G."/>
            <person name="Papp V."/>
            <person name="Albert L."/>
            <person name="Andreopoulos W."/>
            <person name="Angelini C."/>
            <person name="Antonin V."/>
            <person name="Barry K.W."/>
            <person name="Bougher N.L."/>
            <person name="Buchanan P."/>
            <person name="Buyck B."/>
            <person name="Bense V."/>
            <person name="Catcheside P."/>
            <person name="Chovatia M."/>
            <person name="Cooper J."/>
            <person name="Damon W."/>
            <person name="Desjardin D."/>
            <person name="Finy P."/>
            <person name="Geml J."/>
            <person name="Haridas S."/>
            <person name="Hughes K."/>
            <person name="Justo A."/>
            <person name="Karasinski D."/>
            <person name="Kautmanova I."/>
            <person name="Kiss B."/>
            <person name="Kocsube S."/>
            <person name="Kotiranta H."/>
            <person name="LaButti K.M."/>
            <person name="Lechner B.E."/>
            <person name="Liimatainen K."/>
            <person name="Lipzen A."/>
            <person name="Lukacs Z."/>
            <person name="Mihaltcheva S."/>
            <person name="Morgado L.N."/>
            <person name="Niskanen T."/>
            <person name="Noordeloos M.E."/>
            <person name="Ohm R.A."/>
            <person name="Ortiz-Santana B."/>
            <person name="Ovrebo C."/>
            <person name="Racz N."/>
            <person name="Riley R."/>
            <person name="Savchenko A."/>
            <person name="Shiryaev A."/>
            <person name="Soop K."/>
            <person name="Spirin V."/>
            <person name="Szebenyi C."/>
            <person name="Tomsovsky M."/>
            <person name="Tulloss R.E."/>
            <person name="Uehling J."/>
            <person name="Grigoriev I.V."/>
            <person name="Vagvolgyi C."/>
            <person name="Papp T."/>
            <person name="Martin F.M."/>
            <person name="Miettinen O."/>
            <person name="Hibbett D.S."/>
            <person name="Nagy L.G."/>
        </authorList>
    </citation>
    <scope>NUCLEOTIDE SEQUENCE [LARGE SCALE GENOMIC DNA]</scope>
    <source>
        <strain evidence="3 4">CBS 309.79</strain>
    </source>
</reference>
<sequence>MNSSDAAKVAQQKQNELQKDWSAPTLTYEDVKPKTVAPSPDAYLIDVREPDEVIQGSIPSSVNIPLSALGNDLHLSAETFKSKYGFEKPRTHQELVFYCRSGRRSASASDIAKRNGYQNIFNYPGSWLDWVSKEKTN</sequence>